<name>A0A6I4VXQ3_9BACL</name>
<dbReference type="AlphaFoldDB" id="A0A6I4VXQ3"/>
<organism evidence="1 2">
    <name type="scientific">Shimazuella alba</name>
    <dbReference type="NCBI Taxonomy" id="2690964"/>
    <lineage>
        <taxon>Bacteria</taxon>
        <taxon>Bacillati</taxon>
        <taxon>Bacillota</taxon>
        <taxon>Bacilli</taxon>
        <taxon>Bacillales</taxon>
        <taxon>Thermoactinomycetaceae</taxon>
        <taxon>Shimazuella</taxon>
    </lineage>
</organism>
<dbReference type="EMBL" id="WUUL01000008">
    <property type="protein sequence ID" value="MXQ54656.1"/>
    <property type="molecule type" value="Genomic_DNA"/>
</dbReference>
<gene>
    <name evidence="1" type="ORF">GSM42_13205</name>
</gene>
<evidence type="ECO:0000313" key="2">
    <source>
        <dbReference type="Proteomes" id="UP000430692"/>
    </source>
</evidence>
<protein>
    <submittedName>
        <fullName evidence="1">Uncharacterized protein</fullName>
    </submittedName>
</protein>
<proteinExistence type="predicted"/>
<keyword evidence="2" id="KW-1185">Reference proteome</keyword>
<comment type="caution">
    <text evidence="1">The sequence shown here is derived from an EMBL/GenBank/DDBJ whole genome shotgun (WGS) entry which is preliminary data.</text>
</comment>
<sequence length="68" mass="7695">MSKQITYMPIADVLNSGSVPLKEAADTLRAYGEGPREFAIYLIDWRVDNRPLTTTDQLLLEKARKISL</sequence>
<dbReference type="Proteomes" id="UP000430692">
    <property type="component" value="Unassembled WGS sequence"/>
</dbReference>
<accession>A0A6I4VXQ3</accession>
<dbReference type="RefSeq" id="WP_160802001.1">
    <property type="nucleotide sequence ID" value="NZ_WUUL01000008.1"/>
</dbReference>
<evidence type="ECO:0000313" key="1">
    <source>
        <dbReference type="EMBL" id="MXQ54656.1"/>
    </source>
</evidence>
<reference evidence="1 2" key="1">
    <citation type="submission" date="2019-12" db="EMBL/GenBank/DDBJ databases">
        <title>Whole-genome analyses of novel actinobacteria.</title>
        <authorList>
            <person name="Sahin N."/>
            <person name="Saygin H."/>
        </authorList>
    </citation>
    <scope>NUCLEOTIDE SEQUENCE [LARGE SCALE GENOMIC DNA]</scope>
    <source>
        <strain evidence="1 2">KC615</strain>
    </source>
</reference>